<dbReference type="SUPFAM" id="SSF52540">
    <property type="entry name" value="P-loop containing nucleoside triphosphate hydrolases"/>
    <property type="match status" value="1"/>
</dbReference>
<comment type="catalytic activity">
    <reaction evidence="14">
        <text>ATP + H2O = ADP + phosphate + H(+)</text>
        <dbReference type="Rhea" id="RHEA:13065"/>
        <dbReference type="ChEBI" id="CHEBI:15377"/>
        <dbReference type="ChEBI" id="CHEBI:15378"/>
        <dbReference type="ChEBI" id="CHEBI:30616"/>
        <dbReference type="ChEBI" id="CHEBI:43474"/>
        <dbReference type="ChEBI" id="CHEBI:456216"/>
        <dbReference type="EC" id="5.6.2.4"/>
    </reaction>
</comment>
<dbReference type="EC" id="5.6.2.4" evidence="12"/>
<dbReference type="InterPro" id="IPR000212">
    <property type="entry name" value="DNA_helicase_UvrD/REP"/>
</dbReference>
<dbReference type="GO" id="GO:0003677">
    <property type="term" value="F:DNA binding"/>
    <property type="evidence" value="ECO:0007669"/>
    <property type="project" value="UniProtKB-KW"/>
</dbReference>
<evidence type="ECO:0000256" key="3">
    <source>
        <dbReference type="ARBA" id="ARBA00022763"/>
    </source>
</evidence>
<proteinExistence type="predicted"/>
<dbReference type="PANTHER" id="PTHR11070">
    <property type="entry name" value="UVRD / RECB / PCRA DNA HELICASE FAMILY MEMBER"/>
    <property type="match status" value="1"/>
</dbReference>
<dbReference type="GO" id="GO:0033202">
    <property type="term" value="C:DNA helicase complex"/>
    <property type="evidence" value="ECO:0007669"/>
    <property type="project" value="TreeGrafter"/>
</dbReference>
<keyword evidence="10" id="KW-0413">Isomerase</keyword>
<dbReference type="GO" id="GO:0004527">
    <property type="term" value="F:exonuclease activity"/>
    <property type="evidence" value="ECO:0007669"/>
    <property type="project" value="UniProtKB-KW"/>
</dbReference>
<dbReference type="Pfam" id="PF00580">
    <property type="entry name" value="UvrD-helicase"/>
    <property type="match status" value="1"/>
</dbReference>
<dbReference type="Gene3D" id="3.90.320.10">
    <property type="match status" value="1"/>
</dbReference>
<dbReference type="InterPro" id="IPR014016">
    <property type="entry name" value="UvrD-like_ATP-bd"/>
</dbReference>
<gene>
    <name evidence="19" type="ORF">GCM10011390_46220</name>
</gene>
<name>A0A917A102_9HYPH</name>
<evidence type="ECO:0000256" key="9">
    <source>
        <dbReference type="ARBA" id="ARBA00023204"/>
    </source>
</evidence>
<evidence type="ECO:0000256" key="11">
    <source>
        <dbReference type="ARBA" id="ARBA00034617"/>
    </source>
</evidence>
<dbReference type="InterPro" id="IPR027417">
    <property type="entry name" value="P-loop_NTPase"/>
</dbReference>
<keyword evidence="7 15" id="KW-0067">ATP-binding</keyword>
<dbReference type="InterPro" id="IPR011604">
    <property type="entry name" value="PDDEXK-like_dom_sf"/>
</dbReference>
<dbReference type="GO" id="GO:0000725">
    <property type="term" value="P:recombinational repair"/>
    <property type="evidence" value="ECO:0007669"/>
    <property type="project" value="TreeGrafter"/>
</dbReference>
<evidence type="ECO:0000256" key="2">
    <source>
        <dbReference type="ARBA" id="ARBA00022741"/>
    </source>
</evidence>
<feature type="domain" description="UvrD-like helicase ATP-binding" evidence="17">
    <location>
        <begin position="7"/>
        <end position="496"/>
    </location>
</feature>
<evidence type="ECO:0000256" key="13">
    <source>
        <dbReference type="ARBA" id="ARBA00034923"/>
    </source>
</evidence>
<keyword evidence="4 15" id="KW-0378">Hydrolase</keyword>
<comment type="catalytic activity">
    <reaction evidence="11">
        <text>Couples ATP hydrolysis with the unwinding of duplex DNA by translocating in the 3'-5' direction.</text>
        <dbReference type="EC" id="5.6.2.4"/>
    </reaction>
</comment>
<keyword evidence="2 15" id="KW-0547">Nucleotide-binding</keyword>
<feature type="compositionally biased region" description="Basic and acidic residues" evidence="16">
    <location>
        <begin position="963"/>
        <end position="975"/>
    </location>
</feature>
<reference evidence="19" key="2">
    <citation type="submission" date="2020-09" db="EMBL/GenBank/DDBJ databases">
        <authorList>
            <person name="Sun Q."/>
            <person name="Zhou Y."/>
        </authorList>
    </citation>
    <scope>NUCLEOTIDE SEQUENCE</scope>
    <source>
        <strain evidence="19">CGMCC 1.15367</strain>
    </source>
</reference>
<dbReference type="Pfam" id="PF12705">
    <property type="entry name" value="PDDEXK_1"/>
    <property type="match status" value="1"/>
</dbReference>
<dbReference type="Gene3D" id="1.10.486.10">
    <property type="entry name" value="PCRA, domain 4"/>
    <property type="match status" value="1"/>
</dbReference>
<dbReference type="InterPro" id="IPR014017">
    <property type="entry name" value="DNA_helicase_UvrD-like_C"/>
</dbReference>
<dbReference type="NCBIfam" id="TIGR02784">
    <property type="entry name" value="addA_alphas"/>
    <property type="match status" value="1"/>
</dbReference>
<feature type="region of interest" description="Disordered" evidence="16">
    <location>
        <begin position="958"/>
        <end position="996"/>
    </location>
</feature>
<dbReference type="SUPFAM" id="SSF52980">
    <property type="entry name" value="Restriction endonuclease-like"/>
    <property type="match status" value="1"/>
</dbReference>
<dbReference type="Proteomes" id="UP000644699">
    <property type="component" value="Unassembled WGS sequence"/>
</dbReference>
<keyword evidence="5 15" id="KW-0347">Helicase</keyword>
<evidence type="ECO:0000256" key="7">
    <source>
        <dbReference type="ARBA" id="ARBA00022840"/>
    </source>
</evidence>
<reference evidence="19" key="1">
    <citation type="journal article" date="2014" name="Int. J. Syst. Evol. Microbiol.">
        <title>Complete genome sequence of Corynebacterium casei LMG S-19264T (=DSM 44701T), isolated from a smear-ripened cheese.</title>
        <authorList>
            <consortium name="US DOE Joint Genome Institute (JGI-PGF)"/>
            <person name="Walter F."/>
            <person name="Albersmeier A."/>
            <person name="Kalinowski J."/>
            <person name="Ruckert C."/>
        </authorList>
    </citation>
    <scope>NUCLEOTIDE SEQUENCE</scope>
    <source>
        <strain evidence="19">CGMCC 1.15367</strain>
    </source>
</reference>
<keyword evidence="6" id="KW-0269">Exonuclease</keyword>
<evidence type="ECO:0000256" key="4">
    <source>
        <dbReference type="ARBA" id="ARBA00022801"/>
    </source>
</evidence>
<evidence type="ECO:0000259" key="18">
    <source>
        <dbReference type="PROSITE" id="PS51217"/>
    </source>
</evidence>
<dbReference type="InterPro" id="IPR011335">
    <property type="entry name" value="Restrct_endonuc-II-like"/>
</dbReference>
<dbReference type="GO" id="GO:0043138">
    <property type="term" value="F:3'-5' DNA helicase activity"/>
    <property type="evidence" value="ECO:0007669"/>
    <property type="project" value="UniProtKB-EC"/>
</dbReference>
<dbReference type="PROSITE" id="PS51198">
    <property type="entry name" value="UVRD_HELICASE_ATP_BIND"/>
    <property type="match status" value="1"/>
</dbReference>
<feature type="domain" description="UvrD-like helicase C-terminal" evidence="18">
    <location>
        <begin position="526"/>
        <end position="824"/>
    </location>
</feature>
<dbReference type="RefSeq" id="WP_188912763.1">
    <property type="nucleotide sequence ID" value="NZ_BMIQ01000010.1"/>
</dbReference>
<feature type="binding site" evidence="15">
    <location>
        <begin position="28"/>
        <end position="35"/>
    </location>
    <ligand>
        <name>ATP</name>
        <dbReference type="ChEBI" id="CHEBI:30616"/>
    </ligand>
</feature>
<dbReference type="PROSITE" id="PS51217">
    <property type="entry name" value="UVRD_HELICASE_CTER"/>
    <property type="match status" value="1"/>
</dbReference>
<evidence type="ECO:0000256" key="6">
    <source>
        <dbReference type="ARBA" id="ARBA00022839"/>
    </source>
</evidence>
<dbReference type="Gene3D" id="3.40.50.300">
    <property type="entry name" value="P-loop containing nucleotide triphosphate hydrolases"/>
    <property type="match status" value="4"/>
</dbReference>
<evidence type="ECO:0000256" key="12">
    <source>
        <dbReference type="ARBA" id="ARBA00034808"/>
    </source>
</evidence>
<keyword evidence="3" id="KW-0227">DNA damage</keyword>
<keyword evidence="9" id="KW-0234">DNA repair</keyword>
<evidence type="ECO:0000259" key="17">
    <source>
        <dbReference type="PROSITE" id="PS51198"/>
    </source>
</evidence>
<evidence type="ECO:0000256" key="10">
    <source>
        <dbReference type="ARBA" id="ARBA00023235"/>
    </source>
</evidence>
<keyword evidence="1" id="KW-0540">Nuclease</keyword>
<dbReference type="AlphaFoldDB" id="A0A917A102"/>
<evidence type="ECO:0000256" key="5">
    <source>
        <dbReference type="ARBA" id="ARBA00022806"/>
    </source>
</evidence>
<sequence length="1215" mass="130794">MSALTVSDATREAQLGASDPTSSVIVAANAGSGKTHVLTERVVRLLLSGAEPAKILCLTYTKAAAAEMSTRVFDRLSRWTTAPQEALDTELKRLFGRAVSPDERRRARRLFAEALETPGGLKIQTIHAFCEAILHQFPLEANVAGHFEVMDDKESRLLLGEARRRLVTGDGHPPAERAALAESFAEVLSFGGEWGLDGLIGEIVAKRDALRRHVEEAGGLEAAVARLAASLGLKGDETEDGLLAAGLDPVAGFDAPFRQSLAAVAATSTKATDKALLAHLEAVETAPGPRARLEALREIAFTQKGEPRKPGGVATKAVAEFHEDFAERLAALARQIGKLDEALASLKLFRASRAALVIADRLEEDYAVLKRRRGRLDFEDLVVRTADLLSRSEAAAWVHYKLDQGIDHVLIDEAQDTSPRQWQVMNALVDEFFVGASARGAPRTVFAVGDEKQSIYSFQGASPLRFAEERRRLRQRAEAAGMPFSERRLHQSFRSAATILQAVDHVFADPANRGGLSSEGLAPVHETARGTDPGLVEVWPAVSASVVTEPEDWRQPIDAEPESSPSNRLARRIALQIKAWLGTPVRDRNGWHPMTPGDVLVLVRKRSAFVGAMAKALRAKDIAIPVAGADRLVLTDHIAVQDLMALGHAVANIEDELSLAACLKSPLFGFAEAELMALALSRDGKDEHIGLYAALRNLAGRKGASLVPDCLPQAARGAFLARAREAYTRLEELRARAGFAGVFSFYSRVLGPEEGRALLTGRLGSDAGEVIDAFLDLALAAEEDGRSGLDAFLADLCAAPPEIKREMEHGRSEVRIMTVHASKGLEAPVVFLVDPGSAPFSHAHGARLMRWTDMPGLAPGQAPGFLWRADKALENGAVRALRDEEKRLAGEEYRRLLYVGMTRAADRLVVCGTAGIRGPHEESWLSRVQAALAPEAEELTDAEGEVVGWRLGALPTFTTETQKPAEAKRPRRAIDLRPLPAEPLAPRPLSPSTAGGAHRLEMADDELAADDEGPATASPVLGGPAGPSLAIRTGIAMHRLLQVLPDLAEAEREAGAEAYLERTLGELPAEERSRLLRTALKVLADPAFAAAFAPGSRAEVSLSGTLELGDASYAVSGTIDRIAATGDEVLIVDYKTSRPVPERADEIPAPFVLQLALYRRLVQPIYPGRTVRAAVLFTEAPRLVELSPAAMEEALRRRALRSRSETGRSQGDALA</sequence>
<accession>A0A917A102</accession>
<dbReference type="Pfam" id="PF13361">
    <property type="entry name" value="UvrD_C"/>
    <property type="match status" value="1"/>
</dbReference>
<dbReference type="InterPro" id="IPR014151">
    <property type="entry name" value="DNA_helicase_AddA"/>
</dbReference>
<comment type="caution">
    <text evidence="19">The sequence shown here is derived from an EMBL/GenBank/DDBJ whole genome shotgun (WGS) entry which is preliminary data.</text>
</comment>
<evidence type="ECO:0000313" key="20">
    <source>
        <dbReference type="Proteomes" id="UP000644699"/>
    </source>
</evidence>
<dbReference type="PANTHER" id="PTHR11070:SF2">
    <property type="entry name" value="ATP-DEPENDENT DNA HELICASE SRS2"/>
    <property type="match status" value="1"/>
</dbReference>
<evidence type="ECO:0000256" key="8">
    <source>
        <dbReference type="ARBA" id="ARBA00023125"/>
    </source>
</evidence>
<evidence type="ECO:0000256" key="16">
    <source>
        <dbReference type="SAM" id="MobiDB-lite"/>
    </source>
</evidence>
<dbReference type="GO" id="GO:0005829">
    <property type="term" value="C:cytosol"/>
    <property type="evidence" value="ECO:0007669"/>
    <property type="project" value="TreeGrafter"/>
</dbReference>
<dbReference type="EMBL" id="BMIQ01000010">
    <property type="protein sequence ID" value="GGE21624.1"/>
    <property type="molecule type" value="Genomic_DNA"/>
</dbReference>
<evidence type="ECO:0000313" key="19">
    <source>
        <dbReference type="EMBL" id="GGE21624.1"/>
    </source>
</evidence>
<evidence type="ECO:0000256" key="15">
    <source>
        <dbReference type="PROSITE-ProRule" id="PRU00560"/>
    </source>
</evidence>
<keyword evidence="8" id="KW-0238">DNA-binding</keyword>
<organism evidence="19 20">
    <name type="scientific">Aureimonas endophytica</name>
    <dbReference type="NCBI Taxonomy" id="2027858"/>
    <lineage>
        <taxon>Bacteria</taxon>
        <taxon>Pseudomonadati</taxon>
        <taxon>Pseudomonadota</taxon>
        <taxon>Alphaproteobacteria</taxon>
        <taxon>Hyphomicrobiales</taxon>
        <taxon>Aurantimonadaceae</taxon>
        <taxon>Aureimonas</taxon>
    </lineage>
</organism>
<keyword evidence="20" id="KW-1185">Reference proteome</keyword>
<evidence type="ECO:0000256" key="14">
    <source>
        <dbReference type="ARBA" id="ARBA00048988"/>
    </source>
</evidence>
<dbReference type="InterPro" id="IPR038726">
    <property type="entry name" value="PDDEXK_AddAB-type"/>
</dbReference>
<dbReference type="GO" id="GO:0005524">
    <property type="term" value="F:ATP binding"/>
    <property type="evidence" value="ECO:0007669"/>
    <property type="project" value="UniProtKB-UniRule"/>
</dbReference>
<evidence type="ECO:0000256" key="1">
    <source>
        <dbReference type="ARBA" id="ARBA00022722"/>
    </source>
</evidence>
<feature type="compositionally biased region" description="Pro residues" evidence="16">
    <location>
        <begin position="980"/>
        <end position="989"/>
    </location>
</feature>
<protein>
    <recommendedName>
        <fullName evidence="12">DNA 3'-5' helicase</fullName>
        <ecNumber evidence="12">5.6.2.4</ecNumber>
    </recommendedName>
    <alternativeName>
        <fullName evidence="13">DNA 3'-5' helicase II</fullName>
    </alternativeName>
</protein>